<accession>A0A0R1V501</accession>
<dbReference type="Proteomes" id="UP000051739">
    <property type="component" value="Unassembled WGS sequence"/>
</dbReference>
<comment type="caution">
    <text evidence="3">The sequence shown here is derived from an EMBL/GenBank/DDBJ whole genome shotgun (WGS) entry which is preliminary data.</text>
</comment>
<evidence type="ECO:0000313" key="3">
    <source>
        <dbReference type="EMBL" id="KRM00690.1"/>
    </source>
</evidence>
<dbReference type="EMBL" id="AZFN01000029">
    <property type="protein sequence ID" value="KRM00690.1"/>
    <property type="molecule type" value="Genomic_DNA"/>
</dbReference>
<evidence type="ECO:0000256" key="2">
    <source>
        <dbReference type="ARBA" id="ARBA00023287"/>
    </source>
</evidence>
<evidence type="ECO:0000256" key="1">
    <source>
        <dbReference type="ARBA" id="ARBA00004241"/>
    </source>
</evidence>
<comment type="subcellular location">
    <subcellularLocation>
        <location evidence="1">Cell surface</location>
    </subcellularLocation>
</comment>
<dbReference type="PROSITE" id="PS00409">
    <property type="entry name" value="PROKAR_NTER_METHYL"/>
    <property type="match status" value="1"/>
</dbReference>
<dbReference type="GO" id="GO:0009986">
    <property type="term" value="C:cell surface"/>
    <property type="evidence" value="ECO:0007669"/>
    <property type="project" value="UniProtKB-SubCell"/>
</dbReference>
<reference evidence="3 4" key="1">
    <citation type="journal article" date="2015" name="Genome Announc.">
        <title>Expanding the biotechnology potential of lactobacilli through comparative genomics of 213 strains and associated genera.</title>
        <authorList>
            <person name="Sun Z."/>
            <person name="Harris H.M."/>
            <person name="McCann A."/>
            <person name="Guo C."/>
            <person name="Argimon S."/>
            <person name="Zhang W."/>
            <person name="Yang X."/>
            <person name="Jeffery I.B."/>
            <person name="Cooney J.C."/>
            <person name="Kagawa T.F."/>
            <person name="Liu W."/>
            <person name="Song Y."/>
            <person name="Salvetti E."/>
            <person name="Wrobel A."/>
            <person name="Rasinkangas P."/>
            <person name="Parkhill J."/>
            <person name="Rea M.C."/>
            <person name="O'Sullivan O."/>
            <person name="Ritari J."/>
            <person name="Douillard F.P."/>
            <person name="Paul Ross R."/>
            <person name="Yang R."/>
            <person name="Briner A.E."/>
            <person name="Felis G.E."/>
            <person name="de Vos W.M."/>
            <person name="Barrangou R."/>
            <person name="Klaenhammer T.R."/>
            <person name="Caufield P.W."/>
            <person name="Cui Y."/>
            <person name="Zhang H."/>
            <person name="O'Toole P.W."/>
        </authorList>
    </citation>
    <scope>NUCLEOTIDE SEQUENCE [LARGE SCALE GENOMIC DNA]</scope>
    <source>
        <strain evidence="3 4">DSM 16045</strain>
    </source>
</reference>
<dbReference type="InterPro" id="IPR012902">
    <property type="entry name" value="N_methyl_site"/>
</dbReference>
<dbReference type="NCBIfam" id="TIGR02532">
    <property type="entry name" value="IV_pilin_GFxxxE"/>
    <property type="match status" value="1"/>
</dbReference>
<keyword evidence="4" id="KW-1185">Reference proteome</keyword>
<evidence type="ECO:0000313" key="4">
    <source>
        <dbReference type="Proteomes" id="UP000051739"/>
    </source>
</evidence>
<dbReference type="PATRIC" id="fig|1423749.3.peg.1081"/>
<sequence>MIRWRGFTLVEMLIVLALAALMVLMSGPYIERYQEQTAERHFLQTFHQRFKEAQLRARRDQQSTKIIFQDNIRSFKFSYGSPVHSDYVELPKHLKRRGAFKNVEVHDDGYVSPITNRFYDEDKHYYLAFTFQLGGGEYRVRKYKG</sequence>
<dbReference type="AlphaFoldDB" id="A0A0R1V501"/>
<dbReference type="SUPFAM" id="SSF54523">
    <property type="entry name" value="Pili subunits"/>
    <property type="match status" value="1"/>
</dbReference>
<organism evidence="3 4">
    <name type="scientific">Limosilactobacillus gastricus DSM 16045</name>
    <dbReference type="NCBI Taxonomy" id="1423749"/>
    <lineage>
        <taxon>Bacteria</taxon>
        <taxon>Bacillati</taxon>
        <taxon>Bacillota</taxon>
        <taxon>Bacilli</taxon>
        <taxon>Lactobacillales</taxon>
        <taxon>Lactobacillaceae</taxon>
        <taxon>Limosilactobacillus</taxon>
    </lineage>
</organism>
<gene>
    <name evidence="3" type="ORF">FC60_GL001060</name>
</gene>
<protein>
    <submittedName>
        <fullName evidence="3">Uncharacterized protein</fullName>
    </submittedName>
</protein>
<proteinExistence type="predicted"/>
<dbReference type="InterPro" id="IPR045584">
    <property type="entry name" value="Pilin-like"/>
</dbReference>
<dbReference type="InterPro" id="IPR016785">
    <property type="entry name" value="ComGD"/>
</dbReference>
<dbReference type="RefSeq" id="WP_056937941.1">
    <property type="nucleotide sequence ID" value="NZ_AZFN01000029.1"/>
</dbReference>
<keyword evidence="2" id="KW-0178">Competence</keyword>
<dbReference type="Pfam" id="PF07963">
    <property type="entry name" value="N_methyl"/>
    <property type="match status" value="1"/>
</dbReference>
<dbReference type="GO" id="GO:0030420">
    <property type="term" value="P:establishment of competence for transformation"/>
    <property type="evidence" value="ECO:0007669"/>
    <property type="project" value="UniProtKB-KW"/>
</dbReference>
<name>A0A0R1V501_9LACO</name>
<dbReference type="NCBIfam" id="NF040982">
    <property type="entry name" value="ComGD"/>
    <property type="match status" value="1"/>
</dbReference>